<keyword evidence="3" id="KW-1185">Reference proteome</keyword>
<feature type="compositionally biased region" description="Polar residues" evidence="1">
    <location>
        <begin position="24"/>
        <end position="33"/>
    </location>
</feature>
<reference evidence="2 3" key="1">
    <citation type="submission" date="2024-02" db="EMBL/GenBank/DDBJ databases">
        <title>High-quality chromosome-scale genome assembly of Pensacola bahiagrass (Paspalum notatum Flugge var. saurae).</title>
        <authorList>
            <person name="Vega J.M."/>
            <person name="Podio M."/>
            <person name="Orjuela J."/>
            <person name="Siena L.A."/>
            <person name="Pessino S.C."/>
            <person name="Combes M.C."/>
            <person name="Mariac C."/>
            <person name="Albertini E."/>
            <person name="Pupilli F."/>
            <person name="Ortiz J.P.A."/>
            <person name="Leblanc O."/>
        </authorList>
    </citation>
    <scope>NUCLEOTIDE SEQUENCE [LARGE SCALE GENOMIC DNA]</scope>
    <source>
        <strain evidence="2">R1</strain>
        <tissue evidence="2">Leaf</tissue>
    </source>
</reference>
<dbReference type="EMBL" id="CP144748">
    <property type="protein sequence ID" value="WVZ71784.1"/>
    <property type="molecule type" value="Genomic_DNA"/>
</dbReference>
<evidence type="ECO:0000256" key="1">
    <source>
        <dbReference type="SAM" id="MobiDB-lite"/>
    </source>
</evidence>
<gene>
    <name evidence="2" type="ORF">U9M48_020325</name>
</gene>
<feature type="region of interest" description="Disordered" evidence="1">
    <location>
        <begin position="1"/>
        <end position="63"/>
    </location>
</feature>
<evidence type="ECO:0000313" key="3">
    <source>
        <dbReference type="Proteomes" id="UP001341281"/>
    </source>
</evidence>
<sequence>GRRQRPNAYHPRPHPAVKFHGGSWTPNAPSSARPSRHYAVDRSHAAQPPPSIGTPAGRPPSLSRIDSLPLLLLTAIDGTTSSRRKSSESRKFSV</sequence>
<name>A0AAQ3THB2_PASNO</name>
<accession>A0AAQ3THB2</accession>
<protein>
    <submittedName>
        <fullName evidence="2">Uncharacterized protein</fullName>
    </submittedName>
</protein>
<dbReference type="AlphaFoldDB" id="A0AAQ3THB2"/>
<evidence type="ECO:0000313" key="2">
    <source>
        <dbReference type="EMBL" id="WVZ71784.1"/>
    </source>
</evidence>
<organism evidence="2 3">
    <name type="scientific">Paspalum notatum var. saurae</name>
    <dbReference type="NCBI Taxonomy" id="547442"/>
    <lineage>
        <taxon>Eukaryota</taxon>
        <taxon>Viridiplantae</taxon>
        <taxon>Streptophyta</taxon>
        <taxon>Embryophyta</taxon>
        <taxon>Tracheophyta</taxon>
        <taxon>Spermatophyta</taxon>
        <taxon>Magnoliopsida</taxon>
        <taxon>Liliopsida</taxon>
        <taxon>Poales</taxon>
        <taxon>Poaceae</taxon>
        <taxon>PACMAD clade</taxon>
        <taxon>Panicoideae</taxon>
        <taxon>Andropogonodae</taxon>
        <taxon>Paspaleae</taxon>
        <taxon>Paspalinae</taxon>
        <taxon>Paspalum</taxon>
    </lineage>
</organism>
<feature type="compositionally biased region" description="Basic residues" evidence="1">
    <location>
        <begin position="1"/>
        <end position="17"/>
    </location>
</feature>
<proteinExistence type="predicted"/>
<dbReference type="Proteomes" id="UP001341281">
    <property type="component" value="Chromosome 04"/>
</dbReference>
<feature type="non-terminal residue" evidence="2">
    <location>
        <position position="1"/>
    </location>
</feature>